<gene>
    <name evidence="3" type="ORF">C4F51_17225</name>
</gene>
<evidence type="ECO:0000313" key="3">
    <source>
        <dbReference type="EMBL" id="MBE8718919.1"/>
    </source>
</evidence>
<name>A0A928YVD5_9GAMM</name>
<dbReference type="InterPro" id="IPR039261">
    <property type="entry name" value="FNR_nucleotide-bd"/>
</dbReference>
<evidence type="ECO:0000256" key="1">
    <source>
        <dbReference type="ARBA" id="ARBA00035644"/>
    </source>
</evidence>
<dbReference type="AlphaFoldDB" id="A0A928YVD5"/>
<dbReference type="Gene3D" id="2.40.30.10">
    <property type="entry name" value="Translation factors"/>
    <property type="match status" value="1"/>
</dbReference>
<dbReference type="PROSITE" id="PS51384">
    <property type="entry name" value="FAD_FR"/>
    <property type="match status" value="1"/>
</dbReference>
<dbReference type="PANTHER" id="PTHR30157:SF0">
    <property type="entry name" value="NADPH-DEPENDENT FERRIC-CHELATE REDUCTASE"/>
    <property type="match status" value="1"/>
</dbReference>
<dbReference type="InterPro" id="IPR039374">
    <property type="entry name" value="SIP_fam"/>
</dbReference>
<sequence length="264" mass="29040">MAGPTIRQLTVVKTERITPNMQRVTLGGDDLADFPEGQESGYIKLLFPREPADQPAEPDAKALRPIMRTYTIRAFNLAARELVVDLVLHGEGEDAGPASGWARHTQPGDTLSIAGPGPTKLVNNEADWFLIAGDMTALPAISCNLEQLPATARGYAVIEIIDEADKQALTVPAGIDIRWVINPHPDQPSTVLADAVRAVPWQEGRVSAWVACEFSTMRNLREYLKRDREVGRGDFYISSYWKIGRSEDQHKADKREDADAQPAG</sequence>
<dbReference type="InterPro" id="IPR017927">
    <property type="entry name" value="FAD-bd_FR_type"/>
</dbReference>
<feature type="domain" description="FAD-binding FR-type" evidence="2">
    <location>
        <begin position="4"/>
        <end position="123"/>
    </location>
</feature>
<dbReference type="SUPFAM" id="SSF63380">
    <property type="entry name" value="Riboflavin synthase domain-like"/>
    <property type="match status" value="1"/>
</dbReference>
<dbReference type="Proteomes" id="UP000652567">
    <property type="component" value="Unassembled WGS sequence"/>
</dbReference>
<protein>
    <submittedName>
        <fullName evidence="3">Siderophore-interacting protein</fullName>
    </submittedName>
</protein>
<dbReference type="InterPro" id="IPR017938">
    <property type="entry name" value="Riboflavin_synthase-like_b-brl"/>
</dbReference>
<dbReference type="EMBL" id="PRDL01000001">
    <property type="protein sequence ID" value="MBE8718919.1"/>
    <property type="molecule type" value="Genomic_DNA"/>
</dbReference>
<accession>A0A928YVD5</accession>
<dbReference type="CDD" id="cd06193">
    <property type="entry name" value="siderophore_interacting"/>
    <property type="match status" value="1"/>
</dbReference>
<dbReference type="InterPro" id="IPR013113">
    <property type="entry name" value="SIP_FAD-bd"/>
</dbReference>
<dbReference type="Gene3D" id="3.40.50.80">
    <property type="entry name" value="Nucleotide-binding domain of ferredoxin-NADP reductase (FNR) module"/>
    <property type="match status" value="1"/>
</dbReference>
<dbReference type="GO" id="GO:0016491">
    <property type="term" value="F:oxidoreductase activity"/>
    <property type="evidence" value="ECO:0007669"/>
    <property type="project" value="InterPro"/>
</dbReference>
<comment type="caution">
    <text evidence="3">The sequence shown here is derived from an EMBL/GenBank/DDBJ whole genome shotgun (WGS) entry which is preliminary data.</text>
</comment>
<dbReference type="PANTHER" id="PTHR30157">
    <property type="entry name" value="FERRIC REDUCTASE, NADPH-DEPENDENT"/>
    <property type="match status" value="1"/>
</dbReference>
<keyword evidence="4" id="KW-1185">Reference proteome</keyword>
<evidence type="ECO:0000313" key="4">
    <source>
        <dbReference type="Proteomes" id="UP000652567"/>
    </source>
</evidence>
<proteinExistence type="inferred from homology"/>
<reference evidence="3" key="1">
    <citation type="submission" date="2018-07" db="EMBL/GenBank/DDBJ databases">
        <title>Genome assembly of strain Ka43.</title>
        <authorList>
            <person name="Kukolya J."/>
            <person name="Nagy I."/>
            <person name="Horvath B."/>
            <person name="Toth A."/>
        </authorList>
    </citation>
    <scope>NUCLEOTIDE SEQUENCE</scope>
    <source>
        <strain evidence="3">KB43</strain>
    </source>
</reference>
<comment type="similarity">
    <text evidence="1">Belongs to the SIP oxidoreductase family.</text>
</comment>
<dbReference type="Pfam" id="PF08021">
    <property type="entry name" value="FAD_binding_9"/>
    <property type="match status" value="1"/>
</dbReference>
<evidence type="ECO:0000259" key="2">
    <source>
        <dbReference type="PROSITE" id="PS51384"/>
    </source>
</evidence>
<dbReference type="Pfam" id="PF04954">
    <property type="entry name" value="SIP"/>
    <property type="match status" value="1"/>
</dbReference>
<dbReference type="InterPro" id="IPR007037">
    <property type="entry name" value="SIP_rossman_dom"/>
</dbReference>
<organism evidence="3 4">
    <name type="scientific">Cellvibrio polysaccharolyticus</name>
    <dbReference type="NCBI Taxonomy" id="2082724"/>
    <lineage>
        <taxon>Bacteria</taxon>
        <taxon>Pseudomonadati</taxon>
        <taxon>Pseudomonadota</taxon>
        <taxon>Gammaproteobacteria</taxon>
        <taxon>Cellvibrionales</taxon>
        <taxon>Cellvibrionaceae</taxon>
        <taxon>Cellvibrio</taxon>
    </lineage>
</organism>